<evidence type="ECO:0000313" key="4">
    <source>
        <dbReference type="EMBL" id="CAA9411687.1"/>
    </source>
</evidence>
<feature type="transmembrane region" description="Helical" evidence="2">
    <location>
        <begin position="160"/>
        <end position="184"/>
    </location>
</feature>
<keyword evidence="2" id="KW-0812">Transmembrane</keyword>
<keyword evidence="2" id="KW-0472">Membrane</keyword>
<feature type="transmembrane region" description="Helical" evidence="2">
    <location>
        <begin position="80"/>
        <end position="99"/>
    </location>
</feature>
<dbReference type="AlphaFoldDB" id="A0A6N3IXC9"/>
<reference evidence="4" key="1">
    <citation type="submission" date="2020-02" db="EMBL/GenBank/DDBJ databases">
        <authorList>
            <person name="Meier V. D."/>
        </authorList>
    </citation>
    <scope>NUCLEOTIDE SEQUENCE</scope>
    <source>
        <strain evidence="4">AVDCRST_MAG82</strain>
    </source>
</reference>
<proteinExistence type="predicted"/>
<dbReference type="Pfam" id="PF06724">
    <property type="entry name" value="DUF1206"/>
    <property type="match status" value="3"/>
</dbReference>
<dbReference type="InterPro" id="IPR009597">
    <property type="entry name" value="DUF1206"/>
</dbReference>
<organism evidence="4">
    <name type="scientific">uncultured Rubrobacteraceae bacterium</name>
    <dbReference type="NCBI Taxonomy" id="349277"/>
    <lineage>
        <taxon>Bacteria</taxon>
        <taxon>Bacillati</taxon>
        <taxon>Actinomycetota</taxon>
        <taxon>Rubrobacteria</taxon>
        <taxon>Rubrobacterales</taxon>
        <taxon>Rubrobacteraceae</taxon>
        <taxon>environmental samples</taxon>
    </lineage>
</organism>
<feature type="transmembrane region" description="Helical" evidence="2">
    <location>
        <begin position="119"/>
        <end position="140"/>
    </location>
</feature>
<feature type="region of interest" description="Disordered" evidence="1">
    <location>
        <begin position="1"/>
        <end position="20"/>
    </location>
</feature>
<feature type="transmembrane region" description="Helical" evidence="2">
    <location>
        <begin position="255"/>
        <end position="278"/>
    </location>
</feature>
<accession>A0A6N3IXC9</accession>
<gene>
    <name evidence="4" type="ORF">AVDCRST_MAG82-828</name>
</gene>
<sequence length="286" mass="29575">MARRGSSVDDAERDAGNHAEEAVRHAGPWVGRIARVGYAAKGVVYATIGVLAMREALGEGGATTGPIGAMRSMGPNPLDGVLLLVLAAGLVGYAMWKLVQGITDPDDKGSDAHGILRRVGYVGSGVIHAGLAFTAAQSIFGAEDTSEDAVALSVMAYQPPLGQILVGLVGLGVIGVGLYQLYAAYGAKFRDELPLCQMGDAKDRWVTLAGCVGTAARAVAIGVAGAFVVLAAYQSDPSEVRGLGEALETIQRQSLGSYMLGIVAAGLLIYGAFMLLVARYRRIEPA</sequence>
<keyword evidence="2" id="KW-1133">Transmembrane helix</keyword>
<feature type="domain" description="DUF1206" evidence="3">
    <location>
        <begin position="36"/>
        <end position="104"/>
    </location>
</feature>
<feature type="domain" description="DUF1206" evidence="3">
    <location>
        <begin position="212"/>
        <end position="281"/>
    </location>
</feature>
<dbReference type="EMBL" id="CADCVA010000108">
    <property type="protein sequence ID" value="CAA9411687.1"/>
    <property type="molecule type" value="Genomic_DNA"/>
</dbReference>
<evidence type="ECO:0000256" key="1">
    <source>
        <dbReference type="SAM" id="MobiDB-lite"/>
    </source>
</evidence>
<feature type="transmembrane region" description="Helical" evidence="2">
    <location>
        <begin position="205"/>
        <end position="235"/>
    </location>
</feature>
<evidence type="ECO:0000259" key="3">
    <source>
        <dbReference type="Pfam" id="PF06724"/>
    </source>
</evidence>
<protein>
    <recommendedName>
        <fullName evidence="3">DUF1206 domain-containing protein</fullName>
    </recommendedName>
</protein>
<name>A0A6N3IXC9_9ACTN</name>
<evidence type="ECO:0000256" key="2">
    <source>
        <dbReference type="SAM" id="Phobius"/>
    </source>
</evidence>
<feature type="domain" description="DUF1206" evidence="3">
    <location>
        <begin position="119"/>
        <end position="185"/>
    </location>
</feature>